<dbReference type="InterPro" id="IPR051448">
    <property type="entry name" value="CdaR-like_regulators"/>
</dbReference>
<dbReference type="Gene3D" id="1.10.10.2840">
    <property type="entry name" value="PucR C-terminal helix-turn-helix domain"/>
    <property type="match status" value="1"/>
</dbReference>
<evidence type="ECO:0000259" key="1">
    <source>
        <dbReference type="Pfam" id="PF07905"/>
    </source>
</evidence>
<evidence type="ECO:0008006" key="5">
    <source>
        <dbReference type="Google" id="ProtNLM"/>
    </source>
</evidence>
<dbReference type="Proteomes" id="UP000031030">
    <property type="component" value="Unassembled WGS sequence"/>
</dbReference>
<dbReference type="EMBL" id="JTDK01000002">
    <property type="protein sequence ID" value="KHK99636.1"/>
    <property type="molecule type" value="Genomic_DNA"/>
</dbReference>
<name>A0A0B2ADB9_9MICO</name>
<dbReference type="AlphaFoldDB" id="A0A0B2ADB9"/>
<proteinExistence type="predicted"/>
<accession>A0A0B2ADB9</accession>
<organism evidence="3 4">
    <name type="scientific">Microbacterium mangrovi</name>
    <dbReference type="NCBI Taxonomy" id="1348253"/>
    <lineage>
        <taxon>Bacteria</taxon>
        <taxon>Bacillati</taxon>
        <taxon>Actinomycetota</taxon>
        <taxon>Actinomycetes</taxon>
        <taxon>Micrococcales</taxon>
        <taxon>Microbacteriaceae</taxon>
        <taxon>Microbacterium</taxon>
    </lineage>
</organism>
<evidence type="ECO:0000259" key="2">
    <source>
        <dbReference type="Pfam" id="PF13556"/>
    </source>
</evidence>
<feature type="domain" description="Purine catabolism PurC-like" evidence="1">
    <location>
        <begin position="5"/>
        <end position="126"/>
    </location>
</feature>
<evidence type="ECO:0000313" key="3">
    <source>
        <dbReference type="EMBL" id="KHK99636.1"/>
    </source>
</evidence>
<dbReference type="InterPro" id="IPR025736">
    <property type="entry name" value="PucR_C-HTH_dom"/>
</dbReference>
<dbReference type="PANTHER" id="PTHR33744">
    <property type="entry name" value="CARBOHYDRATE DIACID REGULATOR"/>
    <property type="match status" value="1"/>
</dbReference>
<dbReference type="Pfam" id="PF07905">
    <property type="entry name" value="PucR"/>
    <property type="match status" value="1"/>
</dbReference>
<dbReference type="STRING" id="1348253.LK09_02955"/>
<dbReference type="PANTHER" id="PTHR33744:SF1">
    <property type="entry name" value="DNA-BINDING TRANSCRIPTIONAL ACTIVATOR ADER"/>
    <property type="match status" value="1"/>
</dbReference>
<sequence length="532" mass="56377">MTVGDILRLPELARVHPDVLVGDAALDAPVRWVHVSDSAGVARLLTGGELLLTTGSGWPGDPDLLREFIVGLVDAGVAGLILELGTHYRWAPRVVVDTAAEHGLALVTLSREVKFVELTEVVHRQIIAQQTAALRARDEVRERFTGLALRGSPADYIVRQLAQTLGAPVVLESLAHEVVAAEVPPAMEVELFTDWELRSRSAHRRGGEGRAGDGDWLIVPVEARGIRWGSVIALPGPEHPAGRLAVLEQGAIALAFGRLSAPVDEWARIGRRRLVDSLLAGRFSTPSGAAARLAAAGLPVEGRQLYGLVISRAQVVPEQAVAAAKEIGRRDAAGRDHAGGRVLVGSAPAGVPGPAATLLLSVPSHAVLDDETALAFVRAVASPAERAVASIGSAASGIDEALASLQEATDLARGRVGGADRGPVLRRVEDRPLIRLVTTMRDDHRLLDHGERMLAPLIEHDLSRSGDLLDVLGAMLAHPANRTAAASASHLSRSVFYQRIALIEDLLDVDLDDGETQTALHLALLVRRSAGR</sequence>
<reference evidence="3 4" key="1">
    <citation type="submission" date="2014-11" db="EMBL/GenBank/DDBJ databases">
        <title>Genome sequence of Microbacterium mangrovi MUSC 115(T).</title>
        <authorList>
            <person name="Lee L.-H."/>
        </authorList>
    </citation>
    <scope>NUCLEOTIDE SEQUENCE [LARGE SCALE GENOMIC DNA]</scope>
    <source>
        <strain evidence="3 4">MUSC 115</strain>
    </source>
</reference>
<protein>
    <recommendedName>
        <fullName evidence="5">PucR family transcriptional regulator</fullName>
    </recommendedName>
</protein>
<dbReference type="InterPro" id="IPR042070">
    <property type="entry name" value="PucR_C-HTH_sf"/>
</dbReference>
<gene>
    <name evidence="3" type="ORF">LK09_02955</name>
</gene>
<dbReference type="InterPro" id="IPR012914">
    <property type="entry name" value="PucR_dom"/>
</dbReference>
<comment type="caution">
    <text evidence="3">The sequence shown here is derived from an EMBL/GenBank/DDBJ whole genome shotgun (WGS) entry which is preliminary data.</text>
</comment>
<feature type="domain" description="PucR C-terminal helix-turn-helix" evidence="2">
    <location>
        <begin position="468"/>
        <end position="525"/>
    </location>
</feature>
<keyword evidence="4" id="KW-1185">Reference proteome</keyword>
<dbReference type="Pfam" id="PF13556">
    <property type="entry name" value="HTH_30"/>
    <property type="match status" value="1"/>
</dbReference>
<evidence type="ECO:0000313" key="4">
    <source>
        <dbReference type="Proteomes" id="UP000031030"/>
    </source>
</evidence>